<accession>A0ABX8M8Z6</accession>
<dbReference type="Proteomes" id="UP001047646">
    <property type="component" value="Chromosome"/>
</dbReference>
<keyword evidence="3" id="KW-1185">Reference proteome</keyword>
<dbReference type="RefSeq" id="WP_217851046.1">
    <property type="nucleotide sequence ID" value="NZ_CP077073.1"/>
</dbReference>
<feature type="transmembrane region" description="Helical" evidence="1">
    <location>
        <begin position="361"/>
        <end position="379"/>
    </location>
</feature>
<feature type="transmembrane region" description="Helical" evidence="1">
    <location>
        <begin position="399"/>
        <end position="418"/>
    </location>
</feature>
<evidence type="ECO:0000313" key="3">
    <source>
        <dbReference type="Proteomes" id="UP001047646"/>
    </source>
</evidence>
<keyword evidence="1" id="KW-0812">Transmembrane</keyword>
<reference evidence="2" key="1">
    <citation type="journal article" date="2021" name="Microorganisms">
        <title>The Ever-Expanding Pseudomonas Genus: Description of 43 New Species and Partition of the Pseudomonas putida Group.</title>
        <authorList>
            <person name="Girard L."/>
            <person name="Lood C."/>
            <person name="Hofte M."/>
            <person name="Vandamme P."/>
            <person name="Rokni-Zadeh H."/>
            <person name="van Noort V."/>
            <person name="Lavigne R."/>
            <person name="De Mot R."/>
        </authorList>
    </citation>
    <scope>NUCLEOTIDE SEQUENCE</scope>
    <source>
        <strain evidence="2">COW39</strain>
    </source>
</reference>
<dbReference type="EMBL" id="CP077073">
    <property type="protein sequence ID" value="QXH35554.1"/>
    <property type="molecule type" value="Genomic_DNA"/>
</dbReference>
<evidence type="ECO:0000256" key="1">
    <source>
        <dbReference type="SAM" id="Phobius"/>
    </source>
</evidence>
<gene>
    <name evidence="2" type="ORF">KSS95_01630</name>
</gene>
<evidence type="ECO:0000313" key="2">
    <source>
        <dbReference type="EMBL" id="QXH35554.1"/>
    </source>
</evidence>
<sequence>MMIPLGNIIYSISPGATLKSATESTEDYTTAYNCSAFNTNSEALAEVLKEINSRDSFTLAFTPRSSETSFSLSSRDPGKIEEFYQNLKIWNDAFGSLSGSLKLRVGKVAQRKTLSIYSLSAFADYLCKGSPAEVIGKVFNLAKTAYYLESSELNQLTKSSLLCFGPKLATDNYPTNPEPSYKSKHIELRSKACSVYANINTNFIPSDFVFDKSILGHPLSETFDRLSLICCLMALSDITKIDSSGEIAYTVKGYTTEKLSVTNLSDVDTSSIHQYLAVYQWAYTEGNIIDKLGICRNLLTIHATDGKLLKLKEGLLESITSNHSIYLKDNLKQYIDLKNKLSEQIQKGSEKASDIAKNITNYLRTSIFSLTSFLFSAFLVRTLAKPTAAEPSIITPSVYWLFLLIAGISLAILAYALAETNAEKIRYIKSYKAFKSRYTDLLSKEDISFIFNNDKDFNRDINYIKRTRKKSVILWLCILTITTSIVTVMRINCL</sequence>
<name>A0ABX8M8Z6_9PSED</name>
<proteinExistence type="predicted"/>
<protein>
    <submittedName>
        <fullName evidence="2">Uncharacterized protein</fullName>
    </submittedName>
</protein>
<organism evidence="2 3">
    <name type="scientific">Pseudomonas muyukensis</name>
    <dbReference type="NCBI Taxonomy" id="2842357"/>
    <lineage>
        <taxon>Bacteria</taxon>
        <taxon>Pseudomonadati</taxon>
        <taxon>Pseudomonadota</taxon>
        <taxon>Gammaproteobacteria</taxon>
        <taxon>Pseudomonadales</taxon>
        <taxon>Pseudomonadaceae</taxon>
        <taxon>Pseudomonas</taxon>
    </lineage>
</organism>
<keyword evidence="1" id="KW-0472">Membrane</keyword>
<keyword evidence="1" id="KW-1133">Transmembrane helix</keyword>
<feature type="transmembrane region" description="Helical" evidence="1">
    <location>
        <begin position="472"/>
        <end position="491"/>
    </location>
</feature>